<accession>A0A380E0L8</accession>
<dbReference type="SUPFAM" id="SSF52540">
    <property type="entry name" value="P-loop containing nucleoside triphosphate hydrolases"/>
    <property type="match status" value="1"/>
</dbReference>
<protein>
    <submittedName>
        <fullName evidence="1">Duplicated ATPase component YkoD of energizingmodule of thiamin-regulated ECF transporter</fullName>
    </submittedName>
</protein>
<proteinExistence type="predicted"/>
<dbReference type="EMBL" id="UHAQ01000003">
    <property type="protein sequence ID" value="SUK83329.1"/>
    <property type="molecule type" value="Genomic_DNA"/>
</dbReference>
<evidence type="ECO:0000313" key="2">
    <source>
        <dbReference type="Proteomes" id="UP000254502"/>
    </source>
</evidence>
<gene>
    <name evidence="1" type="ORF">NCTC5664_02529</name>
</gene>
<organism evidence="1 2">
    <name type="scientific">Staphylococcus aureus</name>
    <dbReference type="NCBI Taxonomy" id="1280"/>
    <lineage>
        <taxon>Bacteria</taxon>
        <taxon>Bacillati</taxon>
        <taxon>Bacillota</taxon>
        <taxon>Bacilli</taxon>
        <taxon>Bacillales</taxon>
        <taxon>Staphylococcaceae</taxon>
        <taxon>Staphylococcus</taxon>
    </lineage>
</organism>
<evidence type="ECO:0000313" key="1">
    <source>
        <dbReference type="EMBL" id="SUK83329.1"/>
    </source>
</evidence>
<reference evidence="1 2" key="1">
    <citation type="submission" date="2018-06" db="EMBL/GenBank/DDBJ databases">
        <authorList>
            <consortium name="Pathogen Informatics"/>
            <person name="Doyle S."/>
        </authorList>
    </citation>
    <scope>NUCLEOTIDE SEQUENCE [LARGE SCALE GENOMIC DNA]</scope>
    <source>
        <strain evidence="1 2">NCTC5664</strain>
    </source>
</reference>
<dbReference type="InterPro" id="IPR027417">
    <property type="entry name" value="P-loop_NTPase"/>
</dbReference>
<dbReference type="AlphaFoldDB" id="A0A380E0L8"/>
<sequence length="49" mass="5491">MDALIINALNMVNLNVTPETYIKDLSGGMKQKLAIVETILQQSKNIVFR</sequence>
<dbReference type="Gene3D" id="3.40.50.300">
    <property type="entry name" value="P-loop containing nucleotide triphosphate hydrolases"/>
    <property type="match status" value="1"/>
</dbReference>
<name>A0A380E0L8_STAAU</name>
<dbReference type="Proteomes" id="UP000254502">
    <property type="component" value="Unassembled WGS sequence"/>
</dbReference>